<keyword evidence="3" id="KW-1185">Reference proteome</keyword>
<dbReference type="RefSeq" id="WP_176954282.1">
    <property type="nucleotide sequence ID" value="NZ_FMZO01000001.1"/>
</dbReference>
<feature type="signal peptide" evidence="1">
    <location>
        <begin position="1"/>
        <end position="19"/>
    </location>
</feature>
<evidence type="ECO:0000256" key="1">
    <source>
        <dbReference type="SAM" id="SignalP"/>
    </source>
</evidence>
<evidence type="ECO:0000313" key="2">
    <source>
        <dbReference type="EMBL" id="SDC10501.1"/>
    </source>
</evidence>
<dbReference type="SUPFAM" id="SSF49785">
    <property type="entry name" value="Galactose-binding domain-like"/>
    <property type="match status" value="1"/>
</dbReference>
<dbReference type="InterPro" id="IPR008979">
    <property type="entry name" value="Galactose-bd-like_sf"/>
</dbReference>
<gene>
    <name evidence="2" type="ORF">SAMN04487894_101340</name>
</gene>
<name>A0A1G6IVS0_NIADE</name>
<dbReference type="EMBL" id="FMZO01000001">
    <property type="protein sequence ID" value="SDC10501.1"/>
    <property type="molecule type" value="Genomic_DNA"/>
</dbReference>
<evidence type="ECO:0000313" key="3">
    <source>
        <dbReference type="Proteomes" id="UP000198757"/>
    </source>
</evidence>
<dbReference type="Gene3D" id="2.60.120.260">
    <property type="entry name" value="Galactose-binding domain-like"/>
    <property type="match status" value="1"/>
</dbReference>
<feature type="chain" id="PRO_5011677802" description="Alpha-L-rhamnosidase" evidence="1">
    <location>
        <begin position="20"/>
        <end position="939"/>
    </location>
</feature>
<organism evidence="2 3">
    <name type="scientific">Niabella drilacis (strain DSM 25811 / CCM 8410 / CCUG 62505 / LMG 26954 / E90)</name>
    <dbReference type="NCBI Taxonomy" id="1285928"/>
    <lineage>
        <taxon>Bacteria</taxon>
        <taxon>Pseudomonadati</taxon>
        <taxon>Bacteroidota</taxon>
        <taxon>Chitinophagia</taxon>
        <taxon>Chitinophagales</taxon>
        <taxon>Chitinophagaceae</taxon>
        <taxon>Niabella</taxon>
    </lineage>
</organism>
<dbReference type="InterPro" id="IPR053161">
    <property type="entry name" value="Ulvan_degrading_GH"/>
</dbReference>
<dbReference type="AlphaFoldDB" id="A0A1G6IVS0"/>
<reference evidence="3" key="1">
    <citation type="submission" date="2016-10" db="EMBL/GenBank/DDBJ databases">
        <authorList>
            <person name="Varghese N."/>
            <person name="Submissions S."/>
        </authorList>
    </citation>
    <scope>NUCLEOTIDE SEQUENCE [LARGE SCALE GENOMIC DNA]</scope>
    <source>
        <strain evidence="3">DSM 25811 / CCM 8410 / LMG 26954 / E90</strain>
    </source>
</reference>
<keyword evidence="1" id="KW-0732">Signal</keyword>
<dbReference type="Pfam" id="PF17132">
    <property type="entry name" value="Glyco_hydro_106"/>
    <property type="match status" value="2"/>
</dbReference>
<sequence>MRRAIFLCITCFSIASLRAQISWPQVTSINKPWTRWWWEGSAVNEQGLTWNLEQYQQAGIGGTEITPIYGIHGQEKNFVDFLSPRWMELFSFALKESKRLGLGVDLANGTGWPFGGPWVKEADASKSVYLKIYSLNGGQQLKEPVAYPQEGFVRAANNRSASPGTVRNPLSDNKDLQELALDQVQFPGKLPLKALVAYPAAGLMTDLTAKVDASGKLNWTAPAGTKSWTLYALFEGLHGKMVERAAPGGEGYAIDHFSKQAAVHYFKRFDEAFRGYDMGYLRSFFNDSYEVDDARGQANWTPGLLAEFKKRRGYDLRSELPALFGKDNPDKNSRVIYDYRSVIDELLLEHFTMEWQKWSNGKGKMLRNQSHGSPANTLDLYSVVDIPETEGNDILRFKFASSAANVTGKQLVSSESATWLNEHFLSSWGDVKKAIDLYFLGGVNHIFYHGTAYSPREAAWPGWLFYAAVHFQPVNPQWKDFHALNTYITRVQSFLQKGRPDNDLLLYYPIVDRYSEPGNALLQHFDGMEKNFVNTAFEQVSKEMIGKGYGFDFFSDRQLQKIGFASGMLNSGGNPYRSLLLPANHFITEESFEKILSLAKAGATILVYKALPEDVPGLYRLDVRRKRLSDLIRQLRFTNQGSMQKAVIGKGTVWISANLEALMQAGAVRNEKPEDKDIYMLRRRNADGHVYFVNNRSGRQVEEWVTLSGHAASVALFDAMSGEKGLAAWRQKEGVVEVRVQMPPHGSLLIQTFDAERKGALFPYKEKAGEAIAVEGSWTLRFLEGGPALPAQQIIHTLGSWTDTGGQAVKDFSGTARYTIAFNKPGSAARYLLNLGRVHETAEVILNGKRLATLIGPSFTTVIPADALQDKNKLEIVVANLMANRIAYMDRNQLPWKIFYNTNMPARLKENVKDGLLNAAHWKPQPSGLMGPVTLTPLK</sequence>
<dbReference type="PANTHER" id="PTHR36848:SF2">
    <property type="entry name" value="SECRETED PROTEIN"/>
    <property type="match status" value="1"/>
</dbReference>
<dbReference type="STRING" id="1285928.SAMN04487894_101340"/>
<dbReference type="NCBIfam" id="NF045579">
    <property type="entry name" value="rhamnoside_JR"/>
    <property type="match status" value="1"/>
</dbReference>
<dbReference type="PANTHER" id="PTHR36848">
    <property type="entry name" value="DNA-BINDING PROTEIN (PUTATIVE SECRETED PROTEIN)-RELATED"/>
    <property type="match status" value="1"/>
</dbReference>
<accession>A0A1G6IVS0</accession>
<dbReference type="Proteomes" id="UP000198757">
    <property type="component" value="Unassembled WGS sequence"/>
</dbReference>
<evidence type="ECO:0008006" key="4">
    <source>
        <dbReference type="Google" id="ProtNLM"/>
    </source>
</evidence>
<protein>
    <recommendedName>
        <fullName evidence="4">Alpha-L-rhamnosidase</fullName>
    </recommendedName>
</protein>
<proteinExistence type="predicted"/>